<sequence length="364" mass="39031">MTADARILVTDGVHAGASVALSDDKPLRIGSGSDADLMVIDDGVEPLHATVQLRGAVLDLMAHRPGVTVFGRRLPPGLHVLVRRGTRFSAGAVNFQFSGPEAPSAIMVDDAEHAYLLRHAPLAYCVKRLSGVSPVAKATIFAAPLAFALLAWLASMPMSGTPRAQRADDRFRLVTTHLDSKSGALVYQGYVQSPADLAALTAKAWSQRRAAVMRVIVLSQLQEQVGDFLARYYRGAEVRPATPGAFSAILPGGEAFLSPESWDYARIARLARGEISGLRELTFPGHAQEGARVRVPLEALGMNLLSGRYAAWLSDAQGVRYLAGARLPAGRITRISACAVEVTRDDGSIYEFFTDATHGSKKCR</sequence>
<comment type="caution">
    <text evidence="1">The sequence shown here is derived from an EMBL/GenBank/DDBJ whole genome shotgun (WGS) entry which is preliminary data.</text>
</comment>
<reference evidence="2" key="1">
    <citation type="journal article" date="2019" name="Int. J. Syst. Evol. Microbiol.">
        <title>The Global Catalogue of Microorganisms (GCM) 10K type strain sequencing project: providing services to taxonomists for standard genome sequencing and annotation.</title>
        <authorList>
            <consortium name="The Broad Institute Genomics Platform"/>
            <consortium name="The Broad Institute Genome Sequencing Center for Infectious Disease"/>
            <person name="Wu L."/>
            <person name="Ma J."/>
        </authorList>
    </citation>
    <scope>NUCLEOTIDE SEQUENCE [LARGE SCALE GENOMIC DNA]</scope>
    <source>
        <strain evidence="2">CGMCC 1.15103</strain>
    </source>
</reference>
<keyword evidence="2" id="KW-1185">Reference proteome</keyword>
<accession>A0ABQ1M2H9</accession>
<evidence type="ECO:0000313" key="1">
    <source>
        <dbReference type="EMBL" id="GGC32301.1"/>
    </source>
</evidence>
<evidence type="ECO:0008006" key="3">
    <source>
        <dbReference type="Google" id="ProtNLM"/>
    </source>
</evidence>
<dbReference type="InterPro" id="IPR008984">
    <property type="entry name" value="SMAD_FHA_dom_sf"/>
</dbReference>
<dbReference type="RefSeq" id="WP_115782381.1">
    <property type="nucleotide sequence ID" value="NZ_BMHL01000002.1"/>
</dbReference>
<dbReference type="CDD" id="cd00060">
    <property type="entry name" value="FHA"/>
    <property type="match status" value="1"/>
</dbReference>
<organism evidence="1 2">
    <name type="scientific">Paraburkholderia caffeinilytica</name>
    <dbReference type="NCBI Taxonomy" id="1761016"/>
    <lineage>
        <taxon>Bacteria</taxon>
        <taxon>Pseudomonadati</taxon>
        <taxon>Pseudomonadota</taxon>
        <taxon>Betaproteobacteria</taxon>
        <taxon>Burkholderiales</taxon>
        <taxon>Burkholderiaceae</taxon>
        <taxon>Paraburkholderia</taxon>
    </lineage>
</organism>
<dbReference type="EMBL" id="BMHL01000002">
    <property type="protein sequence ID" value="GGC32301.1"/>
    <property type="molecule type" value="Genomic_DNA"/>
</dbReference>
<dbReference type="SUPFAM" id="SSF49879">
    <property type="entry name" value="SMAD/FHA domain"/>
    <property type="match status" value="1"/>
</dbReference>
<dbReference type="Gene3D" id="2.60.200.20">
    <property type="match status" value="1"/>
</dbReference>
<protein>
    <recommendedName>
        <fullName evidence="3">YscD cytoplasmic domain-containing protein</fullName>
    </recommendedName>
</protein>
<proteinExistence type="predicted"/>
<name>A0ABQ1M2H9_9BURK</name>
<dbReference type="Proteomes" id="UP000602004">
    <property type="component" value="Unassembled WGS sequence"/>
</dbReference>
<evidence type="ECO:0000313" key="2">
    <source>
        <dbReference type="Proteomes" id="UP000602004"/>
    </source>
</evidence>
<gene>
    <name evidence="1" type="ORF">GCM10011400_18690</name>
</gene>